<gene>
    <name evidence="1" type="ORF">EZS27_007743</name>
</gene>
<comment type="caution">
    <text evidence="1">The sequence shown here is derived from an EMBL/GenBank/DDBJ whole genome shotgun (WGS) entry which is preliminary data.</text>
</comment>
<protein>
    <submittedName>
        <fullName evidence="1">Uncharacterized protein</fullName>
    </submittedName>
</protein>
<organism evidence="1">
    <name type="scientific">termite gut metagenome</name>
    <dbReference type="NCBI Taxonomy" id="433724"/>
    <lineage>
        <taxon>unclassified sequences</taxon>
        <taxon>metagenomes</taxon>
        <taxon>organismal metagenomes</taxon>
    </lineage>
</organism>
<evidence type="ECO:0000313" key="1">
    <source>
        <dbReference type="EMBL" id="KAA6344653.1"/>
    </source>
</evidence>
<dbReference type="AlphaFoldDB" id="A0A5J4SHE4"/>
<dbReference type="EMBL" id="SNRY01000207">
    <property type="protein sequence ID" value="KAA6344653.1"/>
    <property type="molecule type" value="Genomic_DNA"/>
</dbReference>
<reference evidence="1" key="1">
    <citation type="submission" date="2019-03" db="EMBL/GenBank/DDBJ databases">
        <title>Single cell metagenomics reveals metabolic interactions within the superorganism composed of flagellate Streblomastix strix and complex community of Bacteroidetes bacteria on its surface.</title>
        <authorList>
            <person name="Treitli S.C."/>
            <person name="Kolisko M."/>
            <person name="Husnik F."/>
            <person name="Keeling P."/>
            <person name="Hampl V."/>
        </authorList>
    </citation>
    <scope>NUCLEOTIDE SEQUENCE</scope>
    <source>
        <strain evidence="1">STM</strain>
    </source>
</reference>
<accession>A0A5J4SHE4</accession>
<name>A0A5J4SHE4_9ZZZZ</name>
<sequence length="367" mass="43068">MGRPYRNKPRLTNIPIGNERRENLLKNILSKGTFIPKTTTYKDIDDAFKNFVIEHIKLSYEGELIPTYVTYSIQRFSEYAQMWGHADENGNLLMNFKLVLRENNPQPGDIQGGLFNIPDDKFYPITTRTIMDDNGTESYERYSMRIPVATDLMYSVQLVTNKYELLNKMNEIVVSLFRSLQFYIFPNEYPMPLKLDGISDESEYDVEQFKFYSQTYNIKCLAYIINENDFKIETFPKRKLIIFEGDKNKKPNIVFKDYQNKKISIEITFSYGEDIVTFDFDANIHITSAMLKKNVRLYSVHRNDDLLYIDSGYNFYDGNTIRIKIQKFIVNQPSILILEGEYTDEFTDGKLPEDLKDSNIKDSIIIN</sequence>
<proteinExistence type="predicted"/>